<name>A0A5P2CJ87_STRVZ</name>
<evidence type="ECO:0000313" key="2">
    <source>
        <dbReference type="EMBL" id="QES41738.1"/>
    </source>
</evidence>
<feature type="region of interest" description="Disordered" evidence="1">
    <location>
        <begin position="167"/>
        <end position="208"/>
    </location>
</feature>
<dbReference type="AlphaFoldDB" id="A0A5P2CJ87"/>
<feature type="compositionally biased region" description="Basic and acidic residues" evidence="1">
    <location>
        <begin position="105"/>
        <end position="125"/>
    </location>
</feature>
<feature type="compositionally biased region" description="Basic and acidic residues" evidence="1">
    <location>
        <begin position="12"/>
        <end position="76"/>
    </location>
</feature>
<organism evidence="2 3">
    <name type="scientific">Streptomyces venezuelae</name>
    <dbReference type="NCBI Taxonomy" id="54571"/>
    <lineage>
        <taxon>Bacteria</taxon>
        <taxon>Bacillati</taxon>
        <taxon>Actinomycetota</taxon>
        <taxon>Actinomycetes</taxon>
        <taxon>Kitasatosporales</taxon>
        <taxon>Streptomycetaceae</taxon>
        <taxon>Streptomyces</taxon>
    </lineage>
</organism>
<feature type="compositionally biased region" description="Polar residues" evidence="1">
    <location>
        <begin position="1"/>
        <end position="10"/>
    </location>
</feature>
<dbReference type="Proteomes" id="UP000324015">
    <property type="component" value="Chromosome"/>
</dbReference>
<evidence type="ECO:0000256" key="1">
    <source>
        <dbReference type="SAM" id="MobiDB-lite"/>
    </source>
</evidence>
<reference evidence="2 3" key="1">
    <citation type="submission" date="2018-05" db="EMBL/GenBank/DDBJ databases">
        <title>Streptomyces venezuelae.</title>
        <authorList>
            <person name="Kim W."/>
            <person name="Lee N."/>
            <person name="Cho B.-K."/>
        </authorList>
    </citation>
    <scope>NUCLEOTIDE SEQUENCE [LARGE SCALE GENOMIC DNA]</scope>
    <source>
        <strain evidence="2 3">ATCC 14585</strain>
    </source>
</reference>
<protein>
    <submittedName>
        <fullName evidence="2">Uncharacterized protein</fullName>
    </submittedName>
</protein>
<sequence>MGSDPQNSPSGPEDRRREEAADARDRLADARERRADEREREADDREEAADRREDAADERERRVADWETRVDDRERAAGAAPPSRRQRSYEQIDRIQKLLTASQARLDRSESTLRRADAADAREQGSVDMESAASTSWQAAEGPDARDVLEVRVRRLREQASKVLDALSGAQDRLARDHEENGRPQLAAEHRRDAGLAREMSKALRADL</sequence>
<proteinExistence type="predicted"/>
<accession>A0A5P2CJ87</accession>
<dbReference type="EMBL" id="CP029191">
    <property type="protein sequence ID" value="QES41738.1"/>
    <property type="molecule type" value="Genomic_DNA"/>
</dbReference>
<evidence type="ECO:0000313" key="3">
    <source>
        <dbReference type="Proteomes" id="UP000324015"/>
    </source>
</evidence>
<feature type="region of interest" description="Disordered" evidence="1">
    <location>
        <begin position="1"/>
        <end position="143"/>
    </location>
</feature>
<feature type="compositionally biased region" description="Basic and acidic residues" evidence="1">
    <location>
        <begin position="173"/>
        <end position="208"/>
    </location>
</feature>
<feature type="compositionally biased region" description="Basic and acidic residues" evidence="1">
    <location>
        <begin position="87"/>
        <end position="96"/>
    </location>
</feature>
<gene>
    <name evidence="2" type="ORF">DEJ49_12585</name>
</gene>
<dbReference type="RefSeq" id="WP_150184221.1">
    <property type="nucleotide sequence ID" value="NZ_CP029191.1"/>
</dbReference>